<protein>
    <recommendedName>
        <fullName evidence="5">Peptidase M24</fullName>
    </recommendedName>
</protein>
<gene>
    <name evidence="3" type="ORF">BA724_09885</name>
</gene>
<evidence type="ECO:0000313" key="4">
    <source>
        <dbReference type="Proteomes" id="UP000095658"/>
    </source>
</evidence>
<dbReference type="InterPro" id="IPR029149">
    <property type="entry name" value="Creatin/AminoP/Spt16_N"/>
</dbReference>
<dbReference type="PANTHER" id="PTHR46112">
    <property type="entry name" value="AMINOPEPTIDASE"/>
    <property type="match status" value="1"/>
</dbReference>
<dbReference type="CDD" id="cd01066">
    <property type="entry name" value="APP_MetAP"/>
    <property type="match status" value="1"/>
</dbReference>
<dbReference type="Gene3D" id="3.90.230.10">
    <property type="entry name" value="Creatinase/methionine aminopeptidase superfamily"/>
    <property type="match status" value="1"/>
</dbReference>
<dbReference type="SUPFAM" id="SSF55920">
    <property type="entry name" value="Creatinase/aminopeptidase"/>
    <property type="match status" value="1"/>
</dbReference>
<proteinExistence type="predicted"/>
<evidence type="ECO:0008006" key="5">
    <source>
        <dbReference type="Google" id="ProtNLM"/>
    </source>
</evidence>
<dbReference type="RefSeq" id="WP_069939160.1">
    <property type="nucleotide sequence ID" value="NZ_MAMP01000022.1"/>
</dbReference>
<sequence length="365" mass="41738">MNPIEKLKKFLKENDYEGILLKSRRNFSWLTEGKHNHIVLSDSSGVADWLIFQDAHYLITTSMEEARILKEECRDLSFSFEKRSIGWMESTESIVKELTKGKRIASDTPYSDFDHVDHLLADIRSVLSLNEISRYRYLCQEAGEMVESVCHQIKPGMTEFEIASMVHVKTVERGINVQVALVATDERIYQYRHPIPTMKQLERHAMVVLCAESGGLVANVTRFVHFGEVPAVLRENIKKTAQIDVKMNAVTLPGNEAGFVIQTAMEEYHAAGFPDDWKLLHQGGLTGYQSRERLAVLNDKSIIKENQAYAWNPSLPGFKSEDTILVHKNKVEFMTHTGDWPSICVKQDEILYKRPDILVRKILTV</sequence>
<dbReference type="Proteomes" id="UP000095658">
    <property type="component" value="Unassembled WGS sequence"/>
</dbReference>
<dbReference type="Pfam" id="PF01321">
    <property type="entry name" value="Creatinase_N"/>
    <property type="match status" value="1"/>
</dbReference>
<dbReference type="InterPro" id="IPR050659">
    <property type="entry name" value="Peptidase_M24B"/>
</dbReference>
<dbReference type="InterPro" id="IPR000587">
    <property type="entry name" value="Creatinase_N"/>
</dbReference>
<dbReference type="AlphaFoldDB" id="A0A1E7DNA1"/>
<dbReference type="PANTHER" id="PTHR46112:SF3">
    <property type="entry name" value="AMINOPEPTIDASE YPDF"/>
    <property type="match status" value="1"/>
</dbReference>
<accession>A0A1E7DNA1</accession>
<evidence type="ECO:0000259" key="2">
    <source>
        <dbReference type="Pfam" id="PF01321"/>
    </source>
</evidence>
<keyword evidence="4" id="KW-1185">Reference proteome</keyword>
<comment type="caution">
    <text evidence="3">The sequence shown here is derived from an EMBL/GenBank/DDBJ whole genome shotgun (WGS) entry which is preliminary data.</text>
</comment>
<dbReference type="InterPro" id="IPR000994">
    <property type="entry name" value="Pept_M24"/>
</dbReference>
<evidence type="ECO:0000259" key="1">
    <source>
        <dbReference type="Pfam" id="PF00557"/>
    </source>
</evidence>
<feature type="domain" description="Creatinase N-terminal" evidence="2">
    <location>
        <begin position="4"/>
        <end position="121"/>
    </location>
</feature>
<name>A0A1E7DNA1_9BACI</name>
<dbReference type="EMBL" id="MAMP01000022">
    <property type="protein sequence ID" value="OES44570.1"/>
    <property type="molecule type" value="Genomic_DNA"/>
</dbReference>
<dbReference type="Gene3D" id="3.40.350.10">
    <property type="entry name" value="Creatinase/prolidase N-terminal domain"/>
    <property type="match status" value="1"/>
</dbReference>
<reference evidence="3 4" key="1">
    <citation type="submission" date="2016-06" db="EMBL/GenBank/DDBJ databases">
        <title>Domibacillus iocasae genome sequencing.</title>
        <authorList>
            <person name="Verma A."/>
            <person name="Pal Y."/>
            <person name="Ojha A.K."/>
            <person name="Krishnamurthi S."/>
        </authorList>
    </citation>
    <scope>NUCLEOTIDE SEQUENCE [LARGE SCALE GENOMIC DNA]</scope>
    <source>
        <strain evidence="3 4">DSM 29979</strain>
    </source>
</reference>
<dbReference type="STRING" id="1714016.BA724_09885"/>
<feature type="domain" description="Peptidase M24" evidence="1">
    <location>
        <begin position="135"/>
        <end position="327"/>
    </location>
</feature>
<dbReference type="InterPro" id="IPR036005">
    <property type="entry name" value="Creatinase/aminopeptidase-like"/>
</dbReference>
<organism evidence="3 4">
    <name type="scientific">Domibacillus iocasae</name>
    <dbReference type="NCBI Taxonomy" id="1714016"/>
    <lineage>
        <taxon>Bacteria</taxon>
        <taxon>Bacillati</taxon>
        <taxon>Bacillota</taxon>
        <taxon>Bacilli</taxon>
        <taxon>Bacillales</taxon>
        <taxon>Bacillaceae</taxon>
        <taxon>Domibacillus</taxon>
    </lineage>
</organism>
<dbReference type="Pfam" id="PF00557">
    <property type="entry name" value="Peptidase_M24"/>
    <property type="match status" value="1"/>
</dbReference>
<evidence type="ECO:0000313" key="3">
    <source>
        <dbReference type="EMBL" id="OES44570.1"/>
    </source>
</evidence>
<dbReference type="SUPFAM" id="SSF53092">
    <property type="entry name" value="Creatinase/prolidase N-terminal domain"/>
    <property type="match status" value="1"/>
</dbReference>